<sequence>MLRNLLSTHDPLSNMNRDTPRVVIVGAGIAGITMAVNLRNKLHHDNFVIYEKAESIGGTWRDNTYPGCGSDVPGHWYSLSTEPNPYWENYYITQPEIRTYWEKIHQKHDLASRTVFNTCVKLVEWDEEKGVHNLTLEDVTSGQMLQTQAEVVIQAVGFFTAPMFPDIPGKEKFTGPLWHSSQWRHDVDLKGMTVGVIGNGCSATQFVPVIAAEPTTRIINFCRTPQWIALRSNYHYSNWVKWAFAHVPFLMYAYRCFMMITGDLLWGVFLANSPLNTVFKKLLTWYIRSTAPAKYLDDLIPTYPPGCKRLVLDSNYLAALHQPNVDLNWTGIQEIVEDGIVLKTGDKVPLDAIIFGTGFYLVEREIVSRGIGGRTLKHHFESEGGYYGTVFPGFPNLFTVVGPNSASAHASLIFIIETQVDYILKLMNPIINGKAKSLQVTQKATTYYNTWIQKRMESTVFLSCFSYYRGDNQAGAKNLATFPGMMSLYWWIMRKPRWDDFKVVGGEQWFYQQRKVALTNYALVGLMVPIVGYIFSMLWKLVPGLQLLFG</sequence>
<accession>A0AAD4EJ16</accession>
<name>A0AAD4EJ16_9AGAM</name>
<reference evidence="3" key="1">
    <citation type="journal article" date="2020" name="New Phytol.">
        <title>Comparative genomics reveals dynamic genome evolution in host specialist ectomycorrhizal fungi.</title>
        <authorList>
            <person name="Lofgren L.A."/>
            <person name="Nguyen N.H."/>
            <person name="Vilgalys R."/>
            <person name="Ruytinx J."/>
            <person name="Liao H.L."/>
            <person name="Branco S."/>
            <person name="Kuo A."/>
            <person name="LaButti K."/>
            <person name="Lipzen A."/>
            <person name="Andreopoulos W."/>
            <person name="Pangilinan J."/>
            <person name="Riley R."/>
            <person name="Hundley H."/>
            <person name="Na H."/>
            <person name="Barry K."/>
            <person name="Grigoriev I.V."/>
            <person name="Stajich J.E."/>
            <person name="Kennedy P.G."/>
        </authorList>
    </citation>
    <scope>NUCLEOTIDE SEQUENCE</scope>
    <source>
        <strain evidence="3">FC203</strain>
    </source>
</reference>
<organism evidence="3 4">
    <name type="scientific">Suillus fuscotomentosus</name>
    <dbReference type="NCBI Taxonomy" id="1912939"/>
    <lineage>
        <taxon>Eukaryota</taxon>
        <taxon>Fungi</taxon>
        <taxon>Dikarya</taxon>
        <taxon>Basidiomycota</taxon>
        <taxon>Agaricomycotina</taxon>
        <taxon>Agaricomycetes</taxon>
        <taxon>Agaricomycetidae</taxon>
        <taxon>Boletales</taxon>
        <taxon>Suillineae</taxon>
        <taxon>Suillaceae</taxon>
        <taxon>Suillus</taxon>
    </lineage>
</organism>
<dbReference type="Proteomes" id="UP001195769">
    <property type="component" value="Unassembled WGS sequence"/>
</dbReference>
<dbReference type="Pfam" id="PF13450">
    <property type="entry name" value="NAD_binding_8"/>
    <property type="match status" value="1"/>
</dbReference>
<dbReference type="SUPFAM" id="SSF51905">
    <property type="entry name" value="FAD/NAD(P)-binding domain"/>
    <property type="match status" value="2"/>
</dbReference>
<feature type="transmembrane region" description="Helical" evidence="2">
    <location>
        <begin position="518"/>
        <end position="539"/>
    </location>
</feature>
<dbReference type="RefSeq" id="XP_041231473.1">
    <property type="nucleotide sequence ID" value="XM_041360454.1"/>
</dbReference>
<evidence type="ECO:0000256" key="1">
    <source>
        <dbReference type="ARBA" id="ARBA00010139"/>
    </source>
</evidence>
<comment type="similarity">
    <text evidence="1">Belongs to the FAD-binding monooxygenase family.</text>
</comment>
<evidence type="ECO:0000256" key="2">
    <source>
        <dbReference type="SAM" id="Phobius"/>
    </source>
</evidence>
<gene>
    <name evidence="3" type="ORF">F5891DRAFT_1007105</name>
</gene>
<keyword evidence="4" id="KW-1185">Reference proteome</keyword>
<dbReference type="EMBL" id="JABBWK010000006">
    <property type="protein sequence ID" value="KAG1905898.1"/>
    <property type="molecule type" value="Genomic_DNA"/>
</dbReference>
<evidence type="ECO:0000313" key="4">
    <source>
        <dbReference type="Proteomes" id="UP001195769"/>
    </source>
</evidence>
<keyword evidence="2" id="KW-1133">Transmembrane helix</keyword>
<comment type="caution">
    <text evidence="3">The sequence shown here is derived from an EMBL/GenBank/DDBJ whole genome shotgun (WGS) entry which is preliminary data.</text>
</comment>
<dbReference type="GeneID" id="64654752"/>
<keyword evidence="2" id="KW-0812">Transmembrane</keyword>
<proteinExistence type="inferred from homology"/>
<evidence type="ECO:0000313" key="3">
    <source>
        <dbReference type="EMBL" id="KAG1905898.1"/>
    </source>
</evidence>
<dbReference type="Gene3D" id="3.50.50.60">
    <property type="entry name" value="FAD/NAD(P)-binding domain"/>
    <property type="match status" value="2"/>
</dbReference>
<protein>
    <submittedName>
        <fullName evidence="3">Uncharacterized protein</fullName>
    </submittedName>
</protein>
<dbReference type="AlphaFoldDB" id="A0AAD4EJ16"/>
<dbReference type="InterPro" id="IPR051209">
    <property type="entry name" value="FAD-bind_Monooxygenase_sf"/>
</dbReference>
<dbReference type="InterPro" id="IPR036188">
    <property type="entry name" value="FAD/NAD-bd_sf"/>
</dbReference>
<dbReference type="PANTHER" id="PTHR42877">
    <property type="entry name" value="L-ORNITHINE N(5)-MONOOXYGENASE-RELATED"/>
    <property type="match status" value="1"/>
</dbReference>
<dbReference type="PANTHER" id="PTHR42877:SF4">
    <property type="entry name" value="FAD_NAD(P)-BINDING DOMAIN-CONTAINING PROTEIN-RELATED"/>
    <property type="match status" value="1"/>
</dbReference>
<keyword evidence="2" id="KW-0472">Membrane</keyword>